<dbReference type="KEGG" id="proo:MJB10_07580"/>
<dbReference type="EMBL" id="CP130319">
    <property type="protein sequence ID" value="WNR45949.1"/>
    <property type="molecule type" value="Genomic_DNA"/>
</dbReference>
<dbReference type="SUPFAM" id="SSF51126">
    <property type="entry name" value="Pectin lyase-like"/>
    <property type="match status" value="1"/>
</dbReference>
<name>A0AA96RM00_9BACL</name>
<dbReference type="Proteomes" id="UP001304650">
    <property type="component" value="Chromosome"/>
</dbReference>
<accession>A0AA96RM00</accession>
<protein>
    <recommendedName>
        <fullName evidence="3">Pectate lyase superfamily protein domain-containing protein</fullName>
    </recommendedName>
</protein>
<dbReference type="Gene3D" id="2.160.20.10">
    <property type="entry name" value="Single-stranded right-handed beta-helix, Pectin lyase-like"/>
    <property type="match status" value="1"/>
</dbReference>
<evidence type="ECO:0000313" key="1">
    <source>
        <dbReference type="EMBL" id="WNR45949.1"/>
    </source>
</evidence>
<sequence length="455" mass="51372">MQTFIDAATYGFSPEATGLKNAEALQQALDEGGTITVSRPGTYKLARTVYIGSYTTLVFGNQVFVHKTDEEGPFSHVILNKGALTKIYDEHITIENLHIHVNGMDVRTFSDVFGLHGQLAFFYVKDLRIERFRCMDLGKMQYGIQICTFEDLHIRDVIIKGDKDGVHLGRGKRFHIINGIFETYDDAVALNAHDYDVGNPELGWIEDGVVENCHDLARSFTNNDGVGYFCRILAGAWRDWEPEMKVQKSDTVVSKGRLYRVKACPDAAVYVSYTQPVHKQGIVELDGIQWAMIQEDVTYTAGVRNVTFRDIYLRKARIGFSIHFDNDRFSRSYYPGSPVPGQEQLVFENIRVLHDHKVPFLSANTPIDRITLLHCSFRNSPITIHGNGAMEDYRPTFISVIGCIFNHEGTLEWIENSVANKRIKVKAYASVKMNDAATLQIVPGPGMIEVDLDIY</sequence>
<dbReference type="RefSeq" id="WP_314803141.1">
    <property type="nucleotide sequence ID" value="NZ_CP130319.1"/>
</dbReference>
<dbReference type="InterPro" id="IPR011050">
    <property type="entry name" value="Pectin_lyase_fold/virulence"/>
</dbReference>
<proteinExistence type="predicted"/>
<dbReference type="InterPro" id="IPR012334">
    <property type="entry name" value="Pectin_lyas_fold"/>
</dbReference>
<evidence type="ECO:0008006" key="3">
    <source>
        <dbReference type="Google" id="ProtNLM"/>
    </source>
</evidence>
<organism evidence="1 2">
    <name type="scientific">Paenibacillus roseopurpureus</name>
    <dbReference type="NCBI Taxonomy" id="2918901"/>
    <lineage>
        <taxon>Bacteria</taxon>
        <taxon>Bacillati</taxon>
        <taxon>Bacillota</taxon>
        <taxon>Bacilli</taxon>
        <taxon>Bacillales</taxon>
        <taxon>Paenibacillaceae</taxon>
        <taxon>Paenibacillus</taxon>
    </lineage>
</organism>
<dbReference type="AlphaFoldDB" id="A0AA96RM00"/>
<keyword evidence="2" id="KW-1185">Reference proteome</keyword>
<reference evidence="1" key="1">
    <citation type="submission" date="2022-02" db="EMBL/GenBank/DDBJ databases">
        <title>Paenibacillus sp. MBLB1832 Whole Genome Shotgun Sequencing.</title>
        <authorList>
            <person name="Hwang C.Y."/>
            <person name="Cho E.-S."/>
            <person name="Seo M.-J."/>
        </authorList>
    </citation>
    <scope>NUCLEOTIDE SEQUENCE</scope>
    <source>
        <strain evidence="1">MBLB1832</strain>
    </source>
</reference>
<gene>
    <name evidence="1" type="ORF">MJB10_07580</name>
</gene>
<evidence type="ECO:0000313" key="2">
    <source>
        <dbReference type="Proteomes" id="UP001304650"/>
    </source>
</evidence>